<feature type="non-terminal residue" evidence="1">
    <location>
        <position position="1"/>
    </location>
</feature>
<evidence type="ECO:0000313" key="1">
    <source>
        <dbReference type="EMBL" id="TIA29292.1"/>
    </source>
</evidence>
<accession>A0A4T0BDG1</accession>
<protein>
    <submittedName>
        <fullName evidence="1">Uncharacterized protein</fullName>
    </submittedName>
</protein>
<dbReference type="EMBL" id="QZBZ01000460">
    <property type="protein sequence ID" value="TIA29292.1"/>
    <property type="molecule type" value="Genomic_DNA"/>
</dbReference>
<comment type="caution">
    <text evidence="1">The sequence shown here is derived from an EMBL/GenBank/DDBJ whole genome shotgun (WGS) entry which is preliminary data.</text>
</comment>
<dbReference type="Proteomes" id="UP000308724">
    <property type="component" value="Unassembled WGS sequence"/>
</dbReference>
<dbReference type="AlphaFoldDB" id="A0A4T0BDG1"/>
<proteinExistence type="predicted"/>
<sequence>RASILLAGQHALVIHGQHSWSAVLHCAWTSRESLSDTSNEDRLWDLSCVCSLVQRALDSLAQQQLISTWTWTGLGKHHTRFGACNSGGCESSRRCGKSLVMLPKQTTPIPVPQYMLQGRQATHRGTGAAQSSLWHAKVSGFHNPPLTCSWCTPNTTPLLQQGGICYAFMISVSVVYNPADQQTKTPVHALLQEAFANSTRYRQSWPSRHCPDQPRQSLVSASTAESTYERRHTRLQYLVPHQVLSGIKPSPSVCLVLPGRRKWFLRMYFVHFAFLRINAPYRWLTG</sequence>
<gene>
    <name evidence="1" type="ORF">D6C78_10302</name>
</gene>
<name>A0A4T0BDG1_AURPU</name>
<organism evidence="1 2">
    <name type="scientific">Aureobasidium pullulans</name>
    <name type="common">Black yeast</name>
    <name type="synonym">Pullularia pullulans</name>
    <dbReference type="NCBI Taxonomy" id="5580"/>
    <lineage>
        <taxon>Eukaryota</taxon>
        <taxon>Fungi</taxon>
        <taxon>Dikarya</taxon>
        <taxon>Ascomycota</taxon>
        <taxon>Pezizomycotina</taxon>
        <taxon>Dothideomycetes</taxon>
        <taxon>Dothideomycetidae</taxon>
        <taxon>Dothideales</taxon>
        <taxon>Saccotheciaceae</taxon>
        <taxon>Aureobasidium</taxon>
    </lineage>
</organism>
<reference evidence="1 2" key="1">
    <citation type="submission" date="2018-10" db="EMBL/GenBank/DDBJ databases">
        <title>Fifty Aureobasidium pullulans genomes reveal a recombining polyextremotolerant generalist.</title>
        <authorList>
            <person name="Gostincar C."/>
            <person name="Turk M."/>
            <person name="Zajc J."/>
            <person name="Gunde-Cimerman N."/>
        </authorList>
    </citation>
    <scope>NUCLEOTIDE SEQUENCE [LARGE SCALE GENOMIC DNA]</scope>
    <source>
        <strain evidence="1 2">EXF-1645</strain>
    </source>
</reference>
<evidence type="ECO:0000313" key="2">
    <source>
        <dbReference type="Proteomes" id="UP000308724"/>
    </source>
</evidence>